<evidence type="ECO:0008006" key="4">
    <source>
        <dbReference type="Google" id="ProtNLM"/>
    </source>
</evidence>
<dbReference type="AlphaFoldDB" id="A0AAD8BA14"/>
<comment type="caution">
    <text evidence="2">The sequence shown here is derived from an EMBL/GenBank/DDBJ whole genome shotgun (WGS) entry which is preliminary data.</text>
</comment>
<evidence type="ECO:0000256" key="1">
    <source>
        <dbReference type="SAM" id="MobiDB-lite"/>
    </source>
</evidence>
<reference evidence="2" key="2">
    <citation type="submission" date="2023-04" db="EMBL/GenBank/DDBJ databases">
        <authorList>
            <person name="Bu L."/>
            <person name="Lu L."/>
            <person name="Laidemitt M.R."/>
            <person name="Zhang S.M."/>
            <person name="Mutuku M."/>
            <person name="Mkoji G."/>
            <person name="Steinauer M."/>
            <person name="Loker E.S."/>
        </authorList>
    </citation>
    <scope>NUCLEOTIDE SEQUENCE</scope>
    <source>
        <strain evidence="2">KasaAsao</strain>
        <tissue evidence="2">Whole Snail</tissue>
    </source>
</reference>
<name>A0AAD8BA14_BIOPF</name>
<proteinExistence type="predicted"/>
<dbReference type="EMBL" id="JASAOG010000110">
    <property type="protein sequence ID" value="KAK0050802.1"/>
    <property type="molecule type" value="Genomic_DNA"/>
</dbReference>
<dbReference type="Proteomes" id="UP001233172">
    <property type="component" value="Unassembled WGS sequence"/>
</dbReference>
<gene>
    <name evidence="2" type="ORF">Bpfe_019723</name>
</gene>
<accession>A0AAD8BA14</accession>
<evidence type="ECO:0000313" key="2">
    <source>
        <dbReference type="EMBL" id="KAK0050802.1"/>
    </source>
</evidence>
<sequence length="500" mass="56047">MMEDESKTAYSCEKQKSFFFQLRHLAGEVDNKVHFVKEQLVSRSCKLEPCQDQASANLFLMNTKRELSNTFEQVKTKYNVFDSCSNDFHRIQELLKSVLCAHEKRVGKMQDFMECYGYVKPVIEPSILTALKGSQPESHKEDIESSQSDDEDEDNIEESVSGTPQAKANTEAKDKMEKQLIKTPKLEDLYGKLSENTLFLLKGATSNSDDADLNTLQLSNYSLSSVQNKTYSTPFDSQKAEGKFDFNATTTCKERSDNANNFITNLQTNTDCKPETKPTGKDNVFQITQSLSNMSEKYTNHGSSFRTPDSMIKSKEQKKTPVFEDVYSMLSECTISLLRNTSHKSVSAENLSEKLLTSVLDSPKDIPVLTEQTVLLKPNDKSLSESSLQNCSQWTISSLKDCSITNATSQSIQTTVPKETSTCGDPYNSTDEIKVSKCARTLLYSQPPVSENTIRFTTSYRRMASAGKENVPAVSLFDSMPASPKLLSSGLIQDIYNNKY</sequence>
<evidence type="ECO:0000313" key="3">
    <source>
        <dbReference type="Proteomes" id="UP001233172"/>
    </source>
</evidence>
<protein>
    <recommendedName>
        <fullName evidence="4">Spindle and kinetochore-associated protein 3</fullName>
    </recommendedName>
</protein>
<reference evidence="2" key="1">
    <citation type="journal article" date="2023" name="PLoS Negl. Trop. Dis.">
        <title>A genome sequence for Biomphalaria pfeifferi, the major vector snail for the human-infecting parasite Schistosoma mansoni.</title>
        <authorList>
            <person name="Bu L."/>
            <person name="Lu L."/>
            <person name="Laidemitt M.R."/>
            <person name="Zhang S.M."/>
            <person name="Mutuku M."/>
            <person name="Mkoji G."/>
            <person name="Steinauer M."/>
            <person name="Loker E.S."/>
        </authorList>
    </citation>
    <scope>NUCLEOTIDE SEQUENCE</scope>
    <source>
        <strain evidence="2">KasaAsao</strain>
    </source>
</reference>
<organism evidence="2 3">
    <name type="scientific">Biomphalaria pfeifferi</name>
    <name type="common">Bloodfluke planorb</name>
    <name type="synonym">Freshwater snail</name>
    <dbReference type="NCBI Taxonomy" id="112525"/>
    <lineage>
        <taxon>Eukaryota</taxon>
        <taxon>Metazoa</taxon>
        <taxon>Spiralia</taxon>
        <taxon>Lophotrochozoa</taxon>
        <taxon>Mollusca</taxon>
        <taxon>Gastropoda</taxon>
        <taxon>Heterobranchia</taxon>
        <taxon>Euthyneura</taxon>
        <taxon>Panpulmonata</taxon>
        <taxon>Hygrophila</taxon>
        <taxon>Lymnaeoidea</taxon>
        <taxon>Planorbidae</taxon>
        <taxon>Biomphalaria</taxon>
    </lineage>
</organism>
<feature type="region of interest" description="Disordered" evidence="1">
    <location>
        <begin position="131"/>
        <end position="176"/>
    </location>
</feature>
<keyword evidence="3" id="KW-1185">Reference proteome</keyword>
<feature type="compositionally biased region" description="Acidic residues" evidence="1">
    <location>
        <begin position="147"/>
        <end position="157"/>
    </location>
</feature>